<keyword evidence="6 14" id="KW-0720">Serine protease</keyword>
<dbReference type="InterPro" id="IPR054594">
    <property type="entry name" value="Lon_lid"/>
</dbReference>
<dbReference type="Pfam" id="PF02190">
    <property type="entry name" value="LON_substr_bdg"/>
    <property type="match status" value="1"/>
</dbReference>
<dbReference type="InterPro" id="IPR027417">
    <property type="entry name" value="P-loop_NTPase"/>
</dbReference>
<dbReference type="GO" id="GO:0043565">
    <property type="term" value="F:sequence-specific DNA binding"/>
    <property type="evidence" value="ECO:0007669"/>
    <property type="project" value="UniProtKB-UniRule"/>
</dbReference>
<dbReference type="SUPFAM" id="SSF88697">
    <property type="entry name" value="PUA domain-like"/>
    <property type="match status" value="1"/>
</dbReference>
<dbReference type="InterPro" id="IPR027543">
    <property type="entry name" value="Lon_bac"/>
</dbReference>
<evidence type="ECO:0000256" key="18">
    <source>
        <dbReference type="PROSITE-ProRule" id="PRU01122"/>
    </source>
</evidence>
<evidence type="ECO:0000256" key="6">
    <source>
        <dbReference type="ARBA" id="ARBA00022825"/>
    </source>
</evidence>
<keyword evidence="3 14" id="KW-0645">Protease</keyword>
<keyword evidence="4 14" id="KW-0547">Nucleotide-binding</keyword>
<dbReference type="GO" id="GO:0004176">
    <property type="term" value="F:ATP-dependent peptidase activity"/>
    <property type="evidence" value="ECO:0007669"/>
    <property type="project" value="UniProtKB-UniRule"/>
</dbReference>
<dbReference type="InterPro" id="IPR003959">
    <property type="entry name" value="ATPase_AAA_core"/>
</dbReference>
<comment type="catalytic activity">
    <reaction evidence="9 14 15 18">
        <text>Hydrolysis of proteins in presence of ATP.</text>
        <dbReference type="EC" id="3.4.21.53"/>
    </reaction>
</comment>
<evidence type="ECO:0000313" key="24">
    <source>
        <dbReference type="EMBL" id="MSC62007.1"/>
    </source>
</evidence>
<dbReference type="Proteomes" id="UP000461506">
    <property type="component" value="Unassembled WGS sequence"/>
</dbReference>
<evidence type="ECO:0000256" key="4">
    <source>
        <dbReference type="ARBA" id="ARBA00022741"/>
    </source>
</evidence>
<dbReference type="PANTHER" id="PTHR10046">
    <property type="entry name" value="ATP DEPENDENT LON PROTEASE FAMILY MEMBER"/>
    <property type="match status" value="1"/>
</dbReference>
<evidence type="ECO:0000313" key="23">
    <source>
        <dbReference type="EMBL" id="ATL89042.1"/>
    </source>
</evidence>
<evidence type="ECO:0000256" key="7">
    <source>
        <dbReference type="ARBA" id="ARBA00022840"/>
    </source>
</evidence>
<dbReference type="GO" id="GO:0005524">
    <property type="term" value="F:ATP binding"/>
    <property type="evidence" value="ECO:0007669"/>
    <property type="project" value="UniProtKB-UniRule"/>
</dbReference>
<evidence type="ECO:0000256" key="8">
    <source>
        <dbReference type="ARBA" id="ARBA00023016"/>
    </source>
</evidence>
<dbReference type="InterPro" id="IPR046336">
    <property type="entry name" value="Lon_prtase_N_sf"/>
</dbReference>
<dbReference type="Pfam" id="PF05362">
    <property type="entry name" value="Lon_C"/>
    <property type="match status" value="1"/>
</dbReference>
<dbReference type="PROSITE" id="PS51787">
    <property type="entry name" value="LON_N"/>
    <property type="match status" value="1"/>
</dbReference>
<dbReference type="Gene3D" id="3.40.50.300">
    <property type="entry name" value="P-loop containing nucleotide triphosphate hydrolases"/>
    <property type="match status" value="1"/>
</dbReference>
<comment type="subunit">
    <text evidence="14 15">Homohexamer. Organized in a ring with a central cavity.</text>
</comment>
<dbReference type="PRINTS" id="PR00830">
    <property type="entry name" value="ENDOLAPTASE"/>
</dbReference>
<dbReference type="GO" id="GO:0016887">
    <property type="term" value="F:ATP hydrolysis activity"/>
    <property type="evidence" value="ECO:0007669"/>
    <property type="project" value="UniProtKB-UniRule"/>
</dbReference>
<comment type="subcellular location">
    <subcellularLocation>
        <location evidence="1 14 15">Cytoplasm</location>
    </subcellularLocation>
</comment>
<evidence type="ECO:0000256" key="19">
    <source>
        <dbReference type="RuleBase" id="RU000591"/>
    </source>
</evidence>
<dbReference type="EMBL" id="WKQN01000001">
    <property type="protein sequence ID" value="MSC62007.1"/>
    <property type="molecule type" value="Genomic_DNA"/>
</dbReference>
<dbReference type="PIRSF" id="PIRSF001174">
    <property type="entry name" value="Lon_proteas"/>
    <property type="match status" value="1"/>
</dbReference>
<evidence type="ECO:0000256" key="16">
    <source>
        <dbReference type="PIRSR" id="PIRSR001174-1"/>
    </source>
</evidence>
<dbReference type="Gene3D" id="1.20.58.1480">
    <property type="match status" value="1"/>
</dbReference>
<feature type="region of interest" description="Disordered" evidence="20">
    <location>
        <begin position="785"/>
        <end position="816"/>
    </location>
</feature>
<evidence type="ECO:0000256" key="14">
    <source>
        <dbReference type="HAMAP-Rule" id="MF_01973"/>
    </source>
</evidence>
<dbReference type="Pfam" id="PF22667">
    <property type="entry name" value="Lon_lid"/>
    <property type="match status" value="1"/>
</dbReference>
<feature type="active site" evidence="14 16">
    <location>
        <position position="730"/>
    </location>
</feature>
<dbReference type="Gene3D" id="3.30.230.10">
    <property type="match status" value="1"/>
</dbReference>
<comment type="function">
    <text evidence="10 14">ATP-dependent serine protease that mediates the selective degradation of mutant and abnormal proteins as well as certain short-lived regulatory proteins. Required for cellular homeostasis and for survival from DNA damage and developmental changes induced by stress. Degrades polypeptides processively to yield small peptide fragments that are 5 to 10 amino acids long. Binds to DNA in a double-stranded, site-specific manner.</text>
</comment>
<evidence type="ECO:0000259" key="22">
    <source>
        <dbReference type="PROSITE" id="PS51787"/>
    </source>
</evidence>
<dbReference type="FunFam" id="3.40.50.300:FF:000021">
    <property type="entry name" value="Lon protease homolog"/>
    <property type="match status" value="1"/>
</dbReference>
<evidence type="ECO:0000256" key="9">
    <source>
        <dbReference type="ARBA" id="ARBA00050665"/>
    </source>
</evidence>
<dbReference type="NCBIfam" id="TIGR00763">
    <property type="entry name" value="lon"/>
    <property type="match status" value="1"/>
</dbReference>
<reference evidence="23 25" key="1">
    <citation type="submission" date="2017-10" db="EMBL/GenBank/DDBJ databases">
        <title>Complete Genome Sequence of Faecalibacterium prausnitzii isolated from the gut of healthy adult Indian.</title>
        <authorList>
            <person name="Bag S."/>
            <person name="Ghosh T.S."/>
            <person name="Das B."/>
        </authorList>
    </citation>
    <scope>NUCLEOTIDE SEQUENCE [LARGE SCALE GENOMIC DNA]</scope>
    <source>
        <strain evidence="23 25">Indica</strain>
    </source>
</reference>
<name>A0A291T7C3_9FIRM</name>
<dbReference type="CDD" id="cd19500">
    <property type="entry name" value="RecA-like_Lon"/>
    <property type="match status" value="1"/>
</dbReference>
<dbReference type="InterPro" id="IPR027065">
    <property type="entry name" value="Lon_Prtase"/>
</dbReference>
<dbReference type="HAMAP" id="MF_01973">
    <property type="entry name" value="lon_bact"/>
    <property type="match status" value="1"/>
</dbReference>
<dbReference type="SMART" id="SM00382">
    <property type="entry name" value="AAA"/>
    <property type="match status" value="1"/>
</dbReference>
<dbReference type="RefSeq" id="WP_098922392.1">
    <property type="nucleotide sequence ID" value="NZ_CP023819.1"/>
</dbReference>
<reference evidence="24 26" key="2">
    <citation type="journal article" date="2019" name="Nat. Med.">
        <title>A library of human gut bacterial isolates paired with longitudinal multiomics data enables mechanistic microbiome research.</title>
        <authorList>
            <person name="Poyet M."/>
            <person name="Groussin M."/>
            <person name="Gibbons S.M."/>
            <person name="Avila-Pacheco J."/>
            <person name="Jiang X."/>
            <person name="Kearney S.M."/>
            <person name="Perrotta A.R."/>
            <person name="Berdy B."/>
            <person name="Zhao S."/>
            <person name="Lieberman T.D."/>
            <person name="Swanson P.K."/>
            <person name="Smith M."/>
            <person name="Roesemann S."/>
            <person name="Alexander J.E."/>
            <person name="Rich S.A."/>
            <person name="Livny J."/>
            <person name="Vlamakis H."/>
            <person name="Clish C."/>
            <person name="Bullock K."/>
            <person name="Deik A."/>
            <person name="Scott J."/>
            <person name="Pierce K.A."/>
            <person name="Xavier R.J."/>
            <person name="Alm E.J."/>
        </authorList>
    </citation>
    <scope>NUCLEOTIDE SEQUENCE [LARGE SCALE GENOMIC DNA]</scope>
    <source>
        <strain evidence="24 26">BIOML-A1</strain>
    </source>
</reference>
<keyword evidence="8 14" id="KW-0346">Stress response</keyword>
<feature type="domain" description="Lon proteolytic" evidence="21">
    <location>
        <begin position="599"/>
        <end position="781"/>
    </location>
</feature>
<dbReference type="GO" id="GO:0006515">
    <property type="term" value="P:protein quality control for misfolded or incompletely synthesized proteins"/>
    <property type="evidence" value="ECO:0007669"/>
    <property type="project" value="UniProtKB-UniRule"/>
</dbReference>
<dbReference type="InterPro" id="IPR008269">
    <property type="entry name" value="Lon_proteolytic"/>
</dbReference>
<evidence type="ECO:0000256" key="17">
    <source>
        <dbReference type="PIRSR" id="PIRSR001174-2"/>
    </source>
</evidence>
<evidence type="ECO:0000256" key="3">
    <source>
        <dbReference type="ARBA" id="ARBA00022670"/>
    </source>
</evidence>
<dbReference type="SMART" id="SM00464">
    <property type="entry name" value="LON"/>
    <property type="match status" value="1"/>
</dbReference>
<evidence type="ECO:0000256" key="13">
    <source>
        <dbReference type="ARBA" id="ARBA00082722"/>
    </source>
</evidence>
<dbReference type="PROSITE" id="PS01046">
    <property type="entry name" value="LON_SER"/>
    <property type="match status" value="1"/>
</dbReference>
<dbReference type="GO" id="GO:0034605">
    <property type="term" value="P:cellular response to heat"/>
    <property type="evidence" value="ECO:0007669"/>
    <property type="project" value="UniProtKB-UniRule"/>
</dbReference>
<evidence type="ECO:0000256" key="20">
    <source>
        <dbReference type="SAM" id="MobiDB-lite"/>
    </source>
</evidence>
<dbReference type="Gene3D" id="1.20.5.5270">
    <property type="match status" value="1"/>
</dbReference>
<dbReference type="InterPro" id="IPR003111">
    <property type="entry name" value="Lon_prtase_N"/>
</dbReference>
<evidence type="ECO:0000256" key="11">
    <source>
        <dbReference type="ARBA" id="ARBA00066743"/>
    </source>
</evidence>
<dbReference type="InterPro" id="IPR015947">
    <property type="entry name" value="PUA-like_sf"/>
</dbReference>
<dbReference type="SUPFAM" id="SSF54211">
    <property type="entry name" value="Ribosomal protein S5 domain 2-like"/>
    <property type="match status" value="1"/>
</dbReference>
<dbReference type="InterPro" id="IPR008268">
    <property type="entry name" value="Peptidase_S16_AS"/>
</dbReference>
<proteinExistence type="evidence at transcript level"/>
<dbReference type="GO" id="GO:0005737">
    <property type="term" value="C:cytoplasm"/>
    <property type="evidence" value="ECO:0007669"/>
    <property type="project" value="UniProtKB-SubCell"/>
</dbReference>
<evidence type="ECO:0000256" key="15">
    <source>
        <dbReference type="PIRNR" id="PIRNR001174"/>
    </source>
</evidence>
<dbReference type="EMBL" id="CP023819">
    <property type="protein sequence ID" value="ATL89042.1"/>
    <property type="molecule type" value="Genomic_DNA"/>
</dbReference>
<dbReference type="Gene3D" id="2.30.130.40">
    <property type="entry name" value="LON domain-like"/>
    <property type="match status" value="1"/>
</dbReference>
<comment type="induction">
    <text evidence="14">By heat shock.</text>
</comment>
<dbReference type="GO" id="GO:0004252">
    <property type="term" value="F:serine-type endopeptidase activity"/>
    <property type="evidence" value="ECO:0007669"/>
    <property type="project" value="UniProtKB-UniRule"/>
</dbReference>
<dbReference type="Pfam" id="PF00004">
    <property type="entry name" value="AAA"/>
    <property type="match status" value="1"/>
</dbReference>
<gene>
    <name evidence="14 23" type="primary">lon</name>
    <name evidence="23" type="ORF">CRH10_01280</name>
    <name evidence="24" type="ORF">GKD95_01305</name>
</gene>
<feature type="domain" description="Lon N-terminal" evidence="22">
    <location>
        <begin position="16"/>
        <end position="212"/>
    </location>
</feature>
<keyword evidence="2 14" id="KW-0963">Cytoplasm</keyword>
<evidence type="ECO:0000256" key="1">
    <source>
        <dbReference type="ARBA" id="ARBA00004496"/>
    </source>
</evidence>
<keyword evidence="5 14" id="KW-0378">Hydrolase</keyword>
<accession>A0A291T7C3</accession>
<evidence type="ECO:0000313" key="25">
    <source>
        <dbReference type="Proteomes" id="UP000223709"/>
    </source>
</evidence>
<feature type="binding site" evidence="14 17">
    <location>
        <begin position="364"/>
        <end position="371"/>
    </location>
    <ligand>
        <name>ATP</name>
        <dbReference type="ChEBI" id="CHEBI:30616"/>
    </ligand>
</feature>
<dbReference type="InterPro" id="IPR014721">
    <property type="entry name" value="Ribsml_uS5_D2-typ_fold_subgr"/>
</dbReference>
<evidence type="ECO:0000259" key="21">
    <source>
        <dbReference type="PROSITE" id="PS51786"/>
    </source>
</evidence>
<keyword evidence="7 14" id="KW-0067">ATP-binding</keyword>
<evidence type="ECO:0000256" key="10">
    <source>
        <dbReference type="ARBA" id="ARBA00053875"/>
    </source>
</evidence>
<organism evidence="23 25">
    <name type="scientific">Faecalibacterium prausnitzii</name>
    <dbReference type="NCBI Taxonomy" id="853"/>
    <lineage>
        <taxon>Bacteria</taxon>
        <taxon>Bacillati</taxon>
        <taxon>Bacillota</taxon>
        <taxon>Clostridia</taxon>
        <taxon>Eubacteriales</taxon>
        <taxon>Oscillospiraceae</taxon>
        <taxon>Faecalibacterium</taxon>
    </lineage>
</organism>
<dbReference type="PROSITE" id="PS51786">
    <property type="entry name" value="LON_PROTEOLYTIC"/>
    <property type="match status" value="1"/>
</dbReference>
<feature type="active site" evidence="14 16">
    <location>
        <position position="687"/>
    </location>
</feature>
<dbReference type="SUPFAM" id="SSF52540">
    <property type="entry name" value="P-loop containing nucleoside triphosphate hydrolases"/>
    <property type="match status" value="1"/>
</dbReference>
<dbReference type="InterPro" id="IPR003593">
    <property type="entry name" value="AAA+_ATPase"/>
</dbReference>
<dbReference type="AlphaFoldDB" id="A0A291T7C3"/>
<evidence type="ECO:0000313" key="26">
    <source>
        <dbReference type="Proteomes" id="UP000461506"/>
    </source>
</evidence>
<dbReference type="InterPro" id="IPR020568">
    <property type="entry name" value="Ribosomal_Su5_D2-typ_SF"/>
</dbReference>
<dbReference type="EC" id="3.4.21.53" evidence="11 14"/>
<evidence type="ECO:0000256" key="12">
    <source>
        <dbReference type="ARBA" id="ARBA00071934"/>
    </source>
</evidence>
<dbReference type="Gene3D" id="1.10.8.60">
    <property type="match status" value="1"/>
</dbReference>
<dbReference type="InterPro" id="IPR004815">
    <property type="entry name" value="Lon_bac/euk-typ"/>
</dbReference>
<evidence type="ECO:0000256" key="2">
    <source>
        <dbReference type="ARBA" id="ARBA00022490"/>
    </source>
</evidence>
<comment type="similarity">
    <text evidence="14 15 18 19">Belongs to the peptidase S16 family.</text>
</comment>
<protein>
    <recommendedName>
        <fullName evidence="12 14">Lon protease</fullName>
        <ecNumber evidence="11 14">3.4.21.53</ecNumber>
    </recommendedName>
    <alternativeName>
        <fullName evidence="13 14">ATP-dependent protease La</fullName>
    </alternativeName>
</protein>
<dbReference type="Proteomes" id="UP000223709">
    <property type="component" value="Chromosome"/>
</dbReference>
<sequence>MSEKVTVKVERNILHLPAIALRGLVVFPNNLLHFEVGRDKSIAAVEWAVRNKSEVFLIAQKDMKAEDPKAEEMYQYGVVAEIKQVMRVSDDLVRILVEGKFRAKRTELDTDGSFLLASVRPAPVRPIKAEEETEAEALLRNVKTSFDAVLSMNPRISKDVVFAVTSNNDPAFLCEYIPANLLFRFEDKQAVMEESTLIGRLRLLVERLHRERRMLEIDKEIAQKVDEAMDKNQRDYYLHEQMHMISQELGEDDDTTAEAEEYRRRIQELHLDEEREKKLLKEVDRLAKMQSSNQEGTVIRTYLDTCLDLPWNSFTEDDLDIAKAQRILDRDHYGLKKVKDRILEVLAVRKLAPDVKGQIICLVGPPGVGKTSIARSIAESLNRKYVRISLGGVRDEAEIRGHRRTYIGAMPGKIINAMISAKSSNPLMLLDEIDKLAGDFRGDPAAALLEALDPEQNTTFNDHFIDMPFDLSHVLFITTANDLSAIPGPLRDRMDVIELPSYTRVEKYNIARKHLVPKQLKACGLAGKVTFSQSALYGIIDGYTREAGVRTLERTITSVLRKCARKIASGEAENVSVTGSSLEELLGPRFVKPDFLNRTNAIGIANGLAWTSIGGETLPIEVQVMDNGSGKITVTGSLGDVMKESAQLAITYVRVHAEEYGIDPERLKKCDLHIHAPEGAVPKDGPSAGVTLTTALVSCLSGIPVRGDVAMTGEITLHGNVLPIGGLREKSMAAYREGMKTVLIPKDNVPDLYEVDDEVKKNLTFLPMSDLAQVLNAALLKPKSVSARHPHPAKKAKPVEAAIPPTPEKPKPGAVC</sequence>
<evidence type="ECO:0000256" key="5">
    <source>
        <dbReference type="ARBA" id="ARBA00022801"/>
    </source>
</evidence>
<feature type="compositionally biased region" description="Basic residues" evidence="20">
    <location>
        <begin position="786"/>
        <end position="796"/>
    </location>
</feature>